<feature type="region of interest" description="Disordered" evidence="1">
    <location>
        <begin position="27"/>
        <end position="56"/>
    </location>
</feature>
<comment type="caution">
    <text evidence="2">The sequence shown here is derived from an EMBL/GenBank/DDBJ whole genome shotgun (WGS) entry which is preliminary data.</text>
</comment>
<dbReference type="Gene3D" id="3.30.160.170">
    <property type="entry name" value="FlaG-like"/>
    <property type="match status" value="1"/>
</dbReference>
<dbReference type="InterPro" id="IPR035924">
    <property type="entry name" value="FlaG-like_sf"/>
</dbReference>
<dbReference type="RefSeq" id="WP_188751161.1">
    <property type="nucleotide sequence ID" value="NZ_BMIJ01000008.1"/>
</dbReference>
<dbReference type="Proteomes" id="UP000629025">
    <property type="component" value="Unassembled WGS sequence"/>
</dbReference>
<accession>A0ABQ1KRB4</accession>
<sequence length="137" mass="14758">MAIDSLTGVGSDRGQLVRDAATIQNDLRPVKGSEVGTRAVEESAATQKKSEYKQPESSVVKEAAAQLGEVLKLVSSNLNISVDDDLGETVVKVVNADNKEVIRQIPSEEILSLMKRLSEISEQYTAESSGILLRDEA</sequence>
<keyword evidence="2" id="KW-0969">Cilium</keyword>
<evidence type="ECO:0000313" key="3">
    <source>
        <dbReference type="Proteomes" id="UP000629025"/>
    </source>
</evidence>
<protein>
    <submittedName>
        <fullName evidence="2">Flagellar protein FlaG</fullName>
    </submittedName>
</protein>
<keyword evidence="3" id="KW-1185">Reference proteome</keyword>
<organism evidence="2 3">
    <name type="scientific">Marinobacterium zhoushanense</name>
    <dbReference type="NCBI Taxonomy" id="1679163"/>
    <lineage>
        <taxon>Bacteria</taxon>
        <taxon>Pseudomonadati</taxon>
        <taxon>Pseudomonadota</taxon>
        <taxon>Gammaproteobacteria</taxon>
        <taxon>Oceanospirillales</taxon>
        <taxon>Oceanospirillaceae</taxon>
        <taxon>Marinobacterium</taxon>
    </lineage>
</organism>
<keyword evidence="2" id="KW-0282">Flagellum</keyword>
<name>A0ABQ1KRB4_9GAMM</name>
<keyword evidence="2" id="KW-0966">Cell projection</keyword>
<evidence type="ECO:0000313" key="2">
    <source>
        <dbReference type="EMBL" id="GGC07696.1"/>
    </source>
</evidence>
<dbReference type="Pfam" id="PF03646">
    <property type="entry name" value="FlaG"/>
    <property type="match status" value="1"/>
</dbReference>
<reference evidence="3" key="1">
    <citation type="journal article" date="2019" name="Int. J. Syst. Evol. Microbiol.">
        <title>The Global Catalogue of Microorganisms (GCM) 10K type strain sequencing project: providing services to taxonomists for standard genome sequencing and annotation.</title>
        <authorList>
            <consortium name="The Broad Institute Genomics Platform"/>
            <consortium name="The Broad Institute Genome Sequencing Center for Infectious Disease"/>
            <person name="Wu L."/>
            <person name="Ma J."/>
        </authorList>
    </citation>
    <scope>NUCLEOTIDE SEQUENCE [LARGE SCALE GENOMIC DNA]</scope>
    <source>
        <strain evidence="3">CGMCC 1.15341</strain>
    </source>
</reference>
<dbReference type="EMBL" id="BMIJ01000008">
    <property type="protein sequence ID" value="GGC07696.1"/>
    <property type="molecule type" value="Genomic_DNA"/>
</dbReference>
<dbReference type="SUPFAM" id="SSF160214">
    <property type="entry name" value="FlaG-like"/>
    <property type="match status" value="1"/>
</dbReference>
<dbReference type="PANTHER" id="PTHR37166">
    <property type="entry name" value="PROTEIN FLAG"/>
    <property type="match status" value="1"/>
</dbReference>
<gene>
    <name evidence="2" type="primary">flaG</name>
    <name evidence="2" type="ORF">GCM10011352_37490</name>
</gene>
<dbReference type="InterPro" id="IPR005186">
    <property type="entry name" value="FlaG"/>
</dbReference>
<evidence type="ECO:0000256" key="1">
    <source>
        <dbReference type="SAM" id="MobiDB-lite"/>
    </source>
</evidence>
<proteinExistence type="predicted"/>
<dbReference type="PANTHER" id="PTHR37166:SF1">
    <property type="entry name" value="PROTEIN FLAG"/>
    <property type="match status" value="1"/>
</dbReference>